<dbReference type="InterPro" id="IPR003342">
    <property type="entry name" value="ArnT-like_N"/>
</dbReference>
<dbReference type="RefSeq" id="WP_220192080.1">
    <property type="nucleotide sequence ID" value="NZ_BNJF01000001.1"/>
</dbReference>
<organism evidence="11 12">
    <name type="scientific">Ktedonospora formicarum</name>
    <dbReference type="NCBI Taxonomy" id="2778364"/>
    <lineage>
        <taxon>Bacteria</taxon>
        <taxon>Bacillati</taxon>
        <taxon>Chloroflexota</taxon>
        <taxon>Ktedonobacteria</taxon>
        <taxon>Ktedonobacterales</taxon>
        <taxon>Ktedonobacteraceae</taxon>
        <taxon>Ktedonospora</taxon>
    </lineage>
</organism>
<evidence type="ECO:0000259" key="10">
    <source>
        <dbReference type="Pfam" id="PF02366"/>
    </source>
</evidence>
<feature type="transmembrane region" description="Helical" evidence="9">
    <location>
        <begin position="258"/>
        <end position="278"/>
    </location>
</feature>
<evidence type="ECO:0000256" key="3">
    <source>
        <dbReference type="ARBA" id="ARBA00022676"/>
    </source>
</evidence>
<dbReference type="Proteomes" id="UP000612362">
    <property type="component" value="Unassembled WGS sequence"/>
</dbReference>
<evidence type="ECO:0000313" key="12">
    <source>
        <dbReference type="Proteomes" id="UP000612362"/>
    </source>
</evidence>
<dbReference type="EMBL" id="BNJF01000001">
    <property type="protein sequence ID" value="GHO42551.1"/>
    <property type="molecule type" value="Genomic_DNA"/>
</dbReference>
<evidence type="ECO:0000256" key="7">
    <source>
        <dbReference type="ARBA" id="ARBA00023136"/>
    </source>
</evidence>
<dbReference type="Pfam" id="PF02366">
    <property type="entry name" value="PMT"/>
    <property type="match status" value="1"/>
</dbReference>
<feature type="compositionally biased region" description="Basic and acidic residues" evidence="8">
    <location>
        <begin position="39"/>
        <end position="48"/>
    </location>
</feature>
<evidence type="ECO:0000256" key="8">
    <source>
        <dbReference type="SAM" id="MobiDB-lite"/>
    </source>
</evidence>
<comment type="subcellular location">
    <subcellularLocation>
        <location evidence="1">Cell membrane</location>
        <topology evidence="1">Multi-pass membrane protein</topology>
    </subcellularLocation>
</comment>
<dbReference type="GO" id="GO:0016763">
    <property type="term" value="F:pentosyltransferase activity"/>
    <property type="evidence" value="ECO:0007669"/>
    <property type="project" value="TreeGrafter"/>
</dbReference>
<evidence type="ECO:0000256" key="9">
    <source>
        <dbReference type="SAM" id="Phobius"/>
    </source>
</evidence>
<dbReference type="GO" id="GO:0000030">
    <property type="term" value="F:mannosyltransferase activity"/>
    <property type="evidence" value="ECO:0007669"/>
    <property type="project" value="InterPro"/>
</dbReference>
<feature type="transmembrane region" description="Helical" evidence="9">
    <location>
        <begin position="183"/>
        <end position="201"/>
    </location>
</feature>
<keyword evidence="7 9" id="KW-0472">Membrane</keyword>
<feature type="transmembrane region" description="Helical" evidence="9">
    <location>
        <begin position="418"/>
        <end position="438"/>
    </location>
</feature>
<feature type="transmembrane region" description="Helical" evidence="9">
    <location>
        <begin position="120"/>
        <end position="141"/>
    </location>
</feature>
<feature type="domain" description="ArnT-like N-terminal" evidence="10">
    <location>
        <begin position="198"/>
        <end position="327"/>
    </location>
</feature>
<feature type="transmembrane region" description="Helical" evidence="9">
    <location>
        <begin position="323"/>
        <end position="345"/>
    </location>
</feature>
<evidence type="ECO:0000256" key="4">
    <source>
        <dbReference type="ARBA" id="ARBA00022679"/>
    </source>
</evidence>
<dbReference type="PANTHER" id="PTHR33908">
    <property type="entry name" value="MANNOSYLTRANSFERASE YKCB-RELATED"/>
    <property type="match status" value="1"/>
</dbReference>
<protein>
    <recommendedName>
        <fullName evidence="10">ArnT-like N-terminal domain-containing protein</fullName>
    </recommendedName>
</protein>
<dbReference type="GO" id="GO:0005886">
    <property type="term" value="C:plasma membrane"/>
    <property type="evidence" value="ECO:0007669"/>
    <property type="project" value="UniProtKB-SubCell"/>
</dbReference>
<evidence type="ECO:0000313" key="11">
    <source>
        <dbReference type="EMBL" id="GHO42551.1"/>
    </source>
</evidence>
<reference evidence="11" key="1">
    <citation type="submission" date="2020-10" db="EMBL/GenBank/DDBJ databases">
        <title>Taxonomic study of unclassified bacteria belonging to the class Ktedonobacteria.</title>
        <authorList>
            <person name="Yabe S."/>
            <person name="Wang C.M."/>
            <person name="Zheng Y."/>
            <person name="Sakai Y."/>
            <person name="Cavaletti L."/>
            <person name="Monciardini P."/>
            <person name="Donadio S."/>
        </authorList>
    </citation>
    <scope>NUCLEOTIDE SEQUENCE</scope>
    <source>
        <strain evidence="11">SOSP1-1</strain>
    </source>
</reference>
<dbReference type="AlphaFoldDB" id="A0A8J3MQA8"/>
<dbReference type="GO" id="GO:0009103">
    <property type="term" value="P:lipopolysaccharide biosynthetic process"/>
    <property type="evidence" value="ECO:0007669"/>
    <property type="project" value="UniProtKB-ARBA"/>
</dbReference>
<feature type="transmembrane region" description="Helical" evidence="9">
    <location>
        <begin position="284"/>
        <end position="316"/>
    </location>
</feature>
<keyword evidence="4" id="KW-0808">Transferase</keyword>
<feature type="transmembrane region" description="Helical" evidence="9">
    <location>
        <begin position="394"/>
        <end position="413"/>
    </location>
</feature>
<sequence>MQRPEQPDKPQQTGIQSQVPPRTPPIASAKPPETPPLTDKAKPAKGELDPGNVTLYRNSRFFVHAVIPDKPPKEETHEAGNTSLLEQIRWLSAERQRITLIRTRLLPRIDLFNPSQRKTIVIPLWIEGLVVALALGLTLWAHALNMFNFPLYGPDEGAYMANAWALIHGNLQPYPYTYDHPPVGWMQIALWTLLTGGFFSFETAINSGRVMMLALSGGSALLLYLITRRLSGSRSASLLALAIFALSPLAITYQREVLLDNIGTFWLLLSIFFVVHGNSRLRNIIYSALALGIAILSQEVFIVFVPIMLYSVWLFATRFQRKFALVAFGYIVLSLSSAYALLAIMKGELFPPGILPGDTHAHPSLLGTLFRQAQYTQETGNFANSWETWMRLDLPFFIAGALSLVIHIIGGWWNRLQWLLALFVVSYWLMLLAIQNIFPFSILPILPLLTISIVMALNVPLRILSQRVGFDLARALLLFLLIGAIIPFNLQREEPQFSQNNAEPQRQALMWINRNVPQNSVLIINSYLYTDLHESGSMGAGNSSTYPRAHIYWNAAFDPEVHDTLLHNCWNNIDYLVIDTNMLNDIQSRGGPMLLLDRALHRSILRTEFNSTGNNTRARIQIYQVAHDPHSCT</sequence>
<proteinExistence type="predicted"/>
<comment type="caution">
    <text evidence="11">The sequence shown here is derived from an EMBL/GenBank/DDBJ whole genome shotgun (WGS) entry which is preliminary data.</text>
</comment>
<evidence type="ECO:0000256" key="2">
    <source>
        <dbReference type="ARBA" id="ARBA00022475"/>
    </source>
</evidence>
<feature type="transmembrane region" description="Helical" evidence="9">
    <location>
        <begin position="232"/>
        <end position="251"/>
    </location>
</feature>
<dbReference type="GO" id="GO:0006493">
    <property type="term" value="P:protein O-linked glycosylation"/>
    <property type="evidence" value="ECO:0007669"/>
    <property type="project" value="InterPro"/>
</dbReference>
<gene>
    <name evidence="11" type="ORF">KSX_07140</name>
</gene>
<dbReference type="PANTHER" id="PTHR33908:SF11">
    <property type="entry name" value="MEMBRANE PROTEIN"/>
    <property type="match status" value="1"/>
</dbReference>
<dbReference type="InterPro" id="IPR050297">
    <property type="entry name" value="LipidA_mod_glycosyltrf_83"/>
</dbReference>
<feature type="transmembrane region" description="Helical" evidence="9">
    <location>
        <begin position="472"/>
        <end position="490"/>
    </location>
</feature>
<keyword evidence="5 9" id="KW-0812">Transmembrane</keyword>
<feature type="compositionally biased region" description="Polar residues" evidence="8">
    <location>
        <begin position="9"/>
        <end position="20"/>
    </location>
</feature>
<keyword evidence="3" id="KW-0328">Glycosyltransferase</keyword>
<keyword evidence="12" id="KW-1185">Reference proteome</keyword>
<feature type="transmembrane region" description="Helical" evidence="9">
    <location>
        <begin position="444"/>
        <end position="465"/>
    </location>
</feature>
<accession>A0A8J3MQA8</accession>
<evidence type="ECO:0000256" key="5">
    <source>
        <dbReference type="ARBA" id="ARBA00022692"/>
    </source>
</evidence>
<feature type="region of interest" description="Disordered" evidence="8">
    <location>
        <begin position="1"/>
        <end position="51"/>
    </location>
</feature>
<feature type="transmembrane region" description="Helical" evidence="9">
    <location>
        <begin position="208"/>
        <end position="226"/>
    </location>
</feature>
<evidence type="ECO:0000256" key="6">
    <source>
        <dbReference type="ARBA" id="ARBA00022989"/>
    </source>
</evidence>
<name>A0A8J3MQA8_9CHLR</name>
<evidence type="ECO:0000256" key="1">
    <source>
        <dbReference type="ARBA" id="ARBA00004651"/>
    </source>
</evidence>
<keyword evidence="6 9" id="KW-1133">Transmembrane helix</keyword>
<keyword evidence="2" id="KW-1003">Cell membrane</keyword>